<dbReference type="InterPro" id="IPR052057">
    <property type="entry name" value="IS150/IS1296_orfA-like"/>
</dbReference>
<evidence type="ECO:0000313" key="4">
    <source>
        <dbReference type="Proteomes" id="UP000196053"/>
    </source>
</evidence>
<evidence type="ECO:0000256" key="1">
    <source>
        <dbReference type="ARBA" id="ARBA00038232"/>
    </source>
</evidence>
<evidence type="ECO:0000259" key="2">
    <source>
        <dbReference type="Pfam" id="PF13518"/>
    </source>
</evidence>
<dbReference type="InterPro" id="IPR010921">
    <property type="entry name" value="Trp_repressor/repl_initiator"/>
</dbReference>
<accession>A0A0K8J2J5</accession>
<dbReference type="Proteomes" id="UP000196053">
    <property type="component" value="Chromosome I"/>
</dbReference>
<gene>
    <name evidence="3" type="ORF">SD1D_0308</name>
</gene>
<dbReference type="SUPFAM" id="SSF48295">
    <property type="entry name" value="TrpR-like"/>
    <property type="match status" value="1"/>
</dbReference>
<dbReference type="AlphaFoldDB" id="A0A0K8J2J5"/>
<dbReference type="KEGG" id="hsd:SD1D_0308"/>
<dbReference type="EMBL" id="LN879430">
    <property type="protein sequence ID" value="CUH91861.1"/>
    <property type="molecule type" value="Genomic_DNA"/>
</dbReference>
<dbReference type="Pfam" id="PF13518">
    <property type="entry name" value="HTH_28"/>
    <property type="match status" value="1"/>
</dbReference>
<keyword evidence="4" id="KW-1185">Reference proteome</keyword>
<organism evidence="3 4">
    <name type="scientific">Herbinix luporum</name>
    <dbReference type="NCBI Taxonomy" id="1679721"/>
    <lineage>
        <taxon>Bacteria</taxon>
        <taxon>Bacillati</taxon>
        <taxon>Bacillota</taxon>
        <taxon>Clostridia</taxon>
        <taxon>Lachnospirales</taxon>
        <taxon>Lachnospiraceae</taxon>
        <taxon>Herbinix</taxon>
    </lineage>
</organism>
<dbReference type="PANTHER" id="PTHR33795">
    <property type="entry name" value="INSERTION ELEMENT IS150 PROTEIN INSJ"/>
    <property type="match status" value="1"/>
</dbReference>
<dbReference type="InterPro" id="IPR055247">
    <property type="entry name" value="InsJ-like_HTH"/>
</dbReference>
<dbReference type="GO" id="GO:0043565">
    <property type="term" value="F:sequence-specific DNA binding"/>
    <property type="evidence" value="ECO:0007669"/>
    <property type="project" value="InterPro"/>
</dbReference>
<dbReference type="PANTHER" id="PTHR33795:SF1">
    <property type="entry name" value="INSERTION ELEMENT IS150 PROTEIN INSJ"/>
    <property type="match status" value="1"/>
</dbReference>
<comment type="similarity">
    <text evidence="1">Belongs to the IS150/IS1296 orfA family.</text>
</comment>
<dbReference type="Gene3D" id="1.10.10.10">
    <property type="entry name" value="Winged helix-like DNA-binding domain superfamily/Winged helix DNA-binding domain"/>
    <property type="match status" value="2"/>
</dbReference>
<feature type="domain" description="Insertion element IS150 protein InsJ-like helix-turn-helix" evidence="2">
    <location>
        <begin position="67"/>
        <end position="119"/>
    </location>
</feature>
<protein>
    <recommendedName>
        <fullName evidence="2">Insertion element IS150 protein InsJ-like helix-turn-helix domain-containing protein</fullName>
    </recommendedName>
</protein>
<evidence type="ECO:0000313" key="3">
    <source>
        <dbReference type="EMBL" id="CUH91861.1"/>
    </source>
</evidence>
<sequence>MAKYSFEFKKEVVVAYLSSKGSTYSLAKDYGIPDNKQVSKWVNSYQKMGDEGLRRSRRYKNYSVEYKISVVELYLSNELSYQELSLQQGINNPALIAKWVNDFRIAGPEALRVRKKGRKKTLDKSCDSAI</sequence>
<name>A0A0K8J2J5_9FIRM</name>
<reference evidence="4" key="1">
    <citation type="submission" date="2015-09" db="EMBL/GenBank/DDBJ databases">
        <authorList>
            <person name="Wibberg D."/>
        </authorList>
    </citation>
    <scope>NUCLEOTIDE SEQUENCE [LARGE SCALE GENOMIC DNA]</scope>
    <source>
        <strain evidence="4">SD1D</strain>
    </source>
</reference>
<dbReference type="RefSeq" id="WP_242955238.1">
    <property type="nucleotide sequence ID" value="NZ_LN879430.1"/>
</dbReference>
<dbReference type="InterPro" id="IPR036388">
    <property type="entry name" value="WH-like_DNA-bd_sf"/>
</dbReference>
<proteinExistence type="inferred from homology"/>